<dbReference type="EMBL" id="JAEQNA010000012">
    <property type="protein sequence ID" value="MBL0423190.1"/>
    <property type="molecule type" value="Genomic_DNA"/>
</dbReference>
<name>A0A936ZT72_9BURK</name>
<sequence>MATEPRPSCKKTSGACAGAPELPTRCTSSATPSITVCSIARCYGNAASAGLHWRTPTHRPSPVLQLRQFAVFVGLAASLFASAQTPPAPARPAAAPAPAATPAIAGLSAPVFVLNSQDADVSVIDASGGDWKVVRRIASGKEPHHLYMTPDEKSVIVANAQSDTLTFIDPRTAEVQRTVRGIIDPYHLRFSPDMKWFVTAANRLDHVDLYRWDGKDLQLARRIPTGKTPSHIWIDSRSTTAFVTMQDSDELVAIDLATQALKWRAKTGPMPADVFGTADDRFLLVGMTGGDHVEVWDLTGPQPRVTRRIKTGAGAHAFRSAGDRRHVYVSNRVANTISKIDLQSLEVVDTLPAPGGPDCMELVAGGRLLLVTSRWARRLTVIDTQTRQVVRQVAVGKSPHGVWTLDHVRH</sequence>
<evidence type="ECO:0000259" key="2">
    <source>
        <dbReference type="Pfam" id="PF21783"/>
    </source>
</evidence>
<dbReference type="InterPro" id="IPR051200">
    <property type="entry name" value="Host-pathogen_enzymatic-act"/>
</dbReference>
<reference evidence="3" key="1">
    <citation type="submission" date="2021-01" db="EMBL/GenBank/DDBJ databases">
        <title>Ramlibacter sp. strain AW1 16S ribosomal RNA gene Genome sequencing and assembly.</title>
        <authorList>
            <person name="Kang M."/>
        </authorList>
    </citation>
    <scope>NUCLEOTIDE SEQUENCE</scope>
    <source>
        <strain evidence="3">AW1</strain>
    </source>
</reference>
<dbReference type="PANTHER" id="PTHR47197">
    <property type="entry name" value="PROTEIN NIRF"/>
    <property type="match status" value="1"/>
</dbReference>
<gene>
    <name evidence="3" type="ORF">JI739_22835</name>
</gene>
<dbReference type="SUPFAM" id="SSF50974">
    <property type="entry name" value="Nitrous oxide reductase, N-terminal domain"/>
    <property type="match status" value="1"/>
</dbReference>
<evidence type="ECO:0000313" key="4">
    <source>
        <dbReference type="Proteomes" id="UP000613011"/>
    </source>
</evidence>
<dbReference type="Proteomes" id="UP000613011">
    <property type="component" value="Unassembled WGS sequence"/>
</dbReference>
<dbReference type="InterPro" id="IPR011045">
    <property type="entry name" value="N2O_reductase_N"/>
</dbReference>
<comment type="caution">
    <text evidence="3">The sequence shown here is derived from an EMBL/GenBank/DDBJ whole genome shotgun (WGS) entry which is preliminary data.</text>
</comment>
<dbReference type="PANTHER" id="PTHR47197:SF3">
    <property type="entry name" value="DIHYDRO-HEME D1 DEHYDROGENASE"/>
    <property type="match status" value="1"/>
</dbReference>
<dbReference type="Pfam" id="PF21783">
    <property type="entry name" value="YNCE"/>
    <property type="match status" value="1"/>
</dbReference>
<organism evidence="3 4">
    <name type="scientific">Ramlibacter aurantiacus</name>
    <dbReference type="NCBI Taxonomy" id="2801330"/>
    <lineage>
        <taxon>Bacteria</taxon>
        <taxon>Pseudomonadati</taxon>
        <taxon>Pseudomonadota</taxon>
        <taxon>Betaproteobacteria</taxon>
        <taxon>Burkholderiales</taxon>
        <taxon>Comamonadaceae</taxon>
        <taxon>Ramlibacter</taxon>
    </lineage>
</organism>
<accession>A0A936ZT72</accession>
<keyword evidence="4" id="KW-1185">Reference proteome</keyword>
<dbReference type="InterPro" id="IPR015943">
    <property type="entry name" value="WD40/YVTN_repeat-like_dom_sf"/>
</dbReference>
<dbReference type="Gene3D" id="2.130.10.10">
    <property type="entry name" value="YVTN repeat-like/Quinoprotein amine dehydrogenase"/>
    <property type="match status" value="3"/>
</dbReference>
<evidence type="ECO:0000256" key="1">
    <source>
        <dbReference type="ARBA" id="ARBA00022729"/>
    </source>
</evidence>
<keyword evidence="1" id="KW-0732">Signal</keyword>
<protein>
    <submittedName>
        <fullName evidence="3">Beta-propeller fold lactonase family protein</fullName>
    </submittedName>
</protein>
<proteinExistence type="predicted"/>
<evidence type="ECO:0000313" key="3">
    <source>
        <dbReference type="EMBL" id="MBL0423190.1"/>
    </source>
</evidence>
<feature type="domain" description="YNCE-like beta-propeller" evidence="2">
    <location>
        <begin position="75"/>
        <end position="408"/>
    </location>
</feature>
<dbReference type="AlphaFoldDB" id="A0A936ZT72"/>
<dbReference type="InterPro" id="IPR048433">
    <property type="entry name" value="YNCE-like_beta-prop"/>
</dbReference>